<dbReference type="PANTHER" id="PTHR43480">
    <property type="entry name" value="ACYL-[ACYL-CARRIER-PROTEIN]--UDP-N-ACETYLGLUCOSAMINE O-ACYLTRANSFERASE"/>
    <property type="match status" value="1"/>
</dbReference>
<accession>A0ABY1RE20</accession>
<dbReference type="InterPro" id="IPR010137">
    <property type="entry name" value="Lipid_A_LpxA"/>
</dbReference>
<name>A0ABY1RE20_9MICO</name>
<keyword evidence="1" id="KW-0808">Transferase</keyword>
<organism evidence="1 2">
    <name type="scientific">Plantibacter elymi</name>
    <name type="common">nom. nud.</name>
    <dbReference type="NCBI Taxonomy" id="199708"/>
    <lineage>
        <taxon>Bacteria</taxon>
        <taxon>Bacillati</taxon>
        <taxon>Actinomycetota</taxon>
        <taxon>Actinomycetes</taxon>
        <taxon>Micrococcales</taxon>
        <taxon>Microbacteriaceae</taxon>
        <taxon>Plantibacter</taxon>
    </lineage>
</organism>
<protein>
    <submittedName>
        <fullName evidence="1">UDP-N-acetylglucosamine acyltransferase</fullName>
    </submittedName>
</protein>
<dbReference type="EMBL" id="FXWJ01000003">
    <property type="protein sequence ID" value="SMQ70705.1"/>
    <property type="molecule type" value="Genomic_DNA"/>
</dbReference>
<keyword evidence="2" id="KW-1185">Reference proteome</keyword>
<reference evidence="1 2" key="1">
    <citation type="submission" date="2017-04" db="EMBL/GenBank/DDBJ databases">
        <authorList>
            <person name="Varghese N."/>
            <person name="Submissions S."/>
        </authorList>
    </citation>
    <scope>NUCLEOTIDE SEQUENCE [LARGE SCALE GENOMIC DNA]</scope>
    <source>
        <strain evidence="1 2">VKM Ac-1784</strain>
    </source>
</reference>
<dbReference type="Gene3D" id="2.160.10.10">
    <property type="entry name" value="Hexapeptide repeat proteins"/>
    <property type="match status" value="1"/>
</dbReference>
<sequence>MNTIHPTAVLDGDIRMGDGNVIGAFVVITGPVVIGDGNFIGSGAIIGAPPEVRDFPHAGRDESRTGAARPAGVVIGDRTVVREQAQIHQGWQRATTVGDDAFIMNQAYVAHDVQLARAVTVAGGVRLAGHVVVGDGANIGLGALVHQRRTIGAGAMVGMGAVVTRDVPAYAKAYGSPARVRDVNRRGAEAAGLSVEQIESLRERFADALGSSVVEGRDPI</sequence>
<dbReference type="Pfam" id="PF00132">
    <property type="entry name" value="Hexapep"/>
    <property type="match status" value="1"/>
</dbReference>
<evidence type="ECO:0000313" key="2">
    <source>
        <dbReference type="Proteomes" id="UP000194464"/>
    </source>
</evidence>
<dbReference type="InterPro" id="IPR001451">
    <property type="entry name" value="Hexapep"/>
</dbReference>
<dbReference type="RefSeq" id="WP_086474053.1">
    <property type="nucleotide sequence ID" value="NZ_FXWJ01000003.1"/>
</dbReference>
<gene>
    <name evidence="1" type="ORF">SAMN06295909_2238</name>
</gene>
<dbReference type="InterPro" id="IPR011004">
    <property type="entry name" value="Trimer_LpxA-like_sf"/>
</dbReference>
<keyword evidence="1" id="KW-0012">Acyltransferase</keyword>
<evidence type="ECO:0000313" key="1">
    <source>
        <dbReference type="EMBL" id="SMQ70705.1"/>
    </source>
</evidence>
<dbReference type="GO" id="GO:0016746">
    <property type="term" value="F:acyltransferase activity"/>
    <property type="evidence" value="ECO:0007669"/>
    <property type="project" value="UniProtKB-KW"/>
</dbReference>
<comment type="caution">
    <text evidence="1">The sequence shown here is derived from an EMBL/GenBank/DDBJ whole genome shotgun (WGS) entry which is preliminary data.</text>
</comment>
<dbReference type="SUPFAM" id="SSF51161">
    <property type="entry name" value="Trimeric LpxA-like enzymes"/>
    <property type="match status" value="1"/>
</dbReference>
<proteinExistence type="predicted"/>
<dbReference type="PANTHER" id="PTHR43480:SF1">
    <property type="entry name" value="ACYL-[ACYL-CARRIER-PROTEIN]--UDP-N-ACETYLGLUCOSAMINE O-ACYLTRANSFERASE, MITOCHONDRIAL-RELATED"/>
    <property type="match status" value="1"/>
</dbReference>
<dbReference type="Proteomes" id="UP000194464">
    <property type="component" value="Unassembled WGS sequence"/>
</dbReference>